<evidence type="ECO:0000259" key="4">
    <source>
        <dbReference type="Pfam" id="PF17782"/>
    </source>
</evidence>
<protein>
    <submittedName>
        <fullName evidence="5">DNA-protecting protein DprA</fullName>
    </submittedName>
</protein>
<dbReference type="OrthoDB" id="9785707at2"/>
<name>A0A2T3W6K3_9DEIO</name>
<dbReference type="SUPFAM" id="SSF47781">
    <property type="entry name" value="RuvA domain 2-like"/>
    <property type="match status" value="1"/>
</dbReference>
<dbReference type="Proteomes" id="UP000240317">
    <property type="component" value="Unassembled WGS sequence"/>
</dbReference>
<dbReference type="InterPro" id="IPR010994">
    <property type="entry name" value="RuvA_2-like"/>
</dbReference>
<dbReference type="PANTHER" id="PTHR43022">
    <property type="entry name" value="PROTEIN SMF"/>
    <property type="match status" value="1"/>
</dbReference>
<dbReference type="PANTHER" id="PTHR43022:SF1">
    <property type="entry name" value="PROTEIN SMF"/>
    <property type="match status" value="1"/>
</dbReference>
<comment type="caution">
    <text evidence="5">The sequence shown here is derived from an EMBL/GenBank/DDBJ whole genome shotgun (WGS) entry which is preliminary data.</text>
</comment>
<dbReference type="Pfam" id="PF17782">
    <property type="entry name" value="WHD_DprA"/>
    <property type="match status" value="1"/>
</dbReference>
<feature type="domain" description="DprA winged helix" evidence="4">
    <location>
        <begin position="348"/>
        <end position="405"/>
    </location>
</feature>
<feature type="domain" description="Smf/DprA SLOG" evidence="3">
    <location>
        <begin position="140"/>
        <end position="343"/>
    </location>
</feature>
<dbReference type="EMBL" id="PYSV01000011">
    <property type="protein sequence ID" value="PTA67519.1"/>
    <property type="molecule type" value="Genomic_DNA"/>
</dbReference>
<dbReference type="SUPFAM" id="SSF102405">
    <property type="entry name" value="MCP/YpsA-like"/>
    <property type="match status" value="1"/>
</dbReference>
<comment type="similarity">
    <text evidence="1">Belongs to the DprA/Smf family.</text>
</comment>
<evidence type="ECO:0000313" key="6">
    <source>
        <dbReference type="Proteomes" id="UP000240317"/>
    </source>
</evidence>
<dbReference type="InterPro" id="IPR003488">
    <property type="entry name" value="DprA"/>
</dbReference>
<keyword evidence="6" id="KW-1185">Reference proteome</keyword>
<dbReference type="InterPro" id="IPR036388">
    <property type="entry name" value="WH-like_DNA-bd_sf"/>
</dbReference>
<evidence type="ECO:0000256" key="2">
    <source>
        <dbReference type="SAM" id="MobiDB-lite"/>
    </source>
</evidence>
<gene>
    <name evidence="5" type="primary">dprA</name>
    <name evidence="5" type="ORF">C8263_11810</name>
</gene>
<organism evidence="5 6">
    <name type="scientific">Deinococcus arcticus</name>
    <dbReference type="NCBI Taxonomy" id="2136176"/>
    <lineage>
        <taxon>Bacteria</taxon>
        <taxon>Thermotogati</taxon>
        <taxon>Deinococcota</taxon>
        <taxon>Deinococci</taxon>
        <taxon>Deinococcales</taxon>
        <taxon>Deinococcaceae</taxon>
        <taxon>Deinococcus</taxon>
    </lineage>
</organism>
<sequence length="410" mass="42944">MKRTKPSRKTPCQQSPERPRASSPAARPQAPYADPVTGPTLPGPPLFDPAPAPLADERLALLALRFTTQLGPRRIEELRRHFGSALAALQAPPRALREVPGLDSRSVAALTGTQTQGQARTRAQAELTRTQVEGVTLLFRGLPGYPAALNALGDPPAVLWVRGSLPELPEVPRAIGMVGTRAASPHAAAFTRMLAADLARAGVVVVSGLARGIDTAAHEAAVGAGGLSIGVLGSAVDVIYPGENRALAAQLTLISESPLGTRPAQHLFPVRNRLIAALSAGTVVVEGERRSGSLITATHALECGRTVFAVPGRAGDPRAAGPHQLLRDGAVLTENAADVLNELGWGAAPPAPQPDLPPEQAQVLAALHEPRTLDDLQAITRLPLPELQTALVLLHLLGLTQEVGGRWVRR</sequence>
<dbReference type="GO" id="GO:0009294">
    <property type="term" value="P:DNA-mediated transformation"/>
    <property type="evidence" value="ECO:0007669"/>
    <property type="project" value="InterPro"/>
</dbReference>
<dbReference type="NCBIfam" id="TIGR00732">
    <property type="entry name" value="dprA"/>
    <property type="match status" value="1"/>
</dbReference>
<evidence type="ECO:0000256" key="1">
    <source>
        <dbReference type="ARBA" id="ARBA00006525"/>
    </source>
</evidence>
<proteinExistence type="inferred from homology"/>
<dbReference type="InterPro" id="IPR041614">
    <property type="entry name" value="DprA_WH"/>
</dbReference>
<feature type="compositionally biased region" description="Low complexity" evidence="2">
    <location>
        <begin position="13"/>
        <end position="40"/>
    </location>
</feature>
<evidence type="ECO:0000259" key="3">
    <source>
        <dbReference type="Pfam" id="PF02481"/>
    </source>
</evidence>
<dbReference type="AlphaFoldDB" id="A0A2T3W6K3"/>
<reference evidence="5 6" key="1">
    <citation type="submission" date="2018-03" db="EMBL/GenBank/DDBJ databases">
        <title>Draft genome of Deinococcus sp. OD32.</title>
        <authorList>
            <person name="Wang X.-P."/>
            <person name="Du Z.-J."/>
        </authorList>
    </citation>
    <scope>NUCLEOTIDE SEQUENCE [LARGE SCALE GENOMIC DNA]</scope>
    <source>
        <strain evidence="5 6">OD32</strain>
    </source>
</reference>
<dbReference type="Gene3D" id="3.40.50.450">
    <property type="match status" value="1"/>
</dbReference>
<feature type="region of interest" description="Disordered" evidence="2">
    <location>
        <begin position="1"/>
        <end position="51"/>
    </location>
</feature>
<dbReference type="Gene3D" id="1.10.10.10">
    <property type="entry name" value="Winged helix-like DNA-binding domain superfamily/Winged helix DNA-binding domain"/>
    <property type="match status" value="1"/>
</dbReference>
<feature type="compositionally biased region" description="Pro residues" evidence="2">
    <location>
        <begin position="41"/>
        <end position="51"/>
    </location>
</feature>
<accession>A0A2T3W6K3</accession>
<dbReference type="Pfam" id="PF02481">
    <property type="entry name" value="DNA_processg_A"/>
    <property type="match status" value="1"/>
</dbReference>
<dbReference type="InterPro" id="IPR057666">
    <property type="entry name" value="DrpA_SLOG"/>
</dbReference>
<evidence type="ECO:0000313" key="5">
    <source>
        <dbReference type="EMBL" id="PTA67519.1"/>
    </source>
</evidence>